<evidence type="ECO:0000259" key="10">
    <source>
        <dbReference type="PROSITE" id="PS50929"/>
    </source>
</evidence>
<proteinExistence type="predicted"/>
<feature type="transmembrane region" description="Helical" evidence="8">
    <location>
        <begin position="260"/>
        <end position="283"/>
    </location>
</feature>
<evidence type="ECO:0000256" key="7">
    <source>
        <dbReference type="SAM" id="Coils"/>
    </source>
</evidence>
<accession>A0A3R7NUK0</accession>
<keyword evidence="3" id="KW-0547">Nucleotide-binding</keyword>
<reference evidence="11 12" key="1">
    <citation type="journal article" date="2018" name="BMC Genomics">
        <title>Genomic comparison of Trypanosoma conorhini and Trypanosoma rangeli to Trypanosoma cruzi strains of high and low virulence.</title>
        <authorList>
            <person name="Bradwell K.R."/>
            <person name="Koparde V.N."/>
            <person name="Matveyev A.V."/>
            <person name="Serrano M.G."/>
            <person name="Alves J.M."/>
            <person name="Parikh H."/>
            <person name="Huang B."/>
            <person name="Lee V."/>
            <person name="Espinosa-Alvarez O."/>
            <person name="Ortiz P.A."/>
            <person name="Costa-Martins A.G."/>
            <person name="Teixeira M.M."/>
            <person name="Buck G.A."/>
        </authorList>
    </citation>
    <scope>NUCLEOTIDE SEQUENCE [LARGE SCALE GENOMIC DNA]</scope>
    <source>
        <strain evidence="11 12">025E</strain>
    </source>
</reference>
<dbReference type="PROSITE" id="PS50929">
    <property type="entry name" value="ABC_TM1F"/>
    <property type="match status" value="1"/>
</dbReference>
<dbReference type="Proteomes" id="UP000284403">
    <property type="component" value="Unassembled WGS sequence"/>
</dbReference>
<dbReference type="PROSITE" id="PS00211">
    <property type="entry name" value="ABC_TRANSPORTER_1"/>
    <property type="match status" value="1"/>
</dbReference>
<dbReference type="RefSeq" id="XP_029232490.1">
    <property type="nucleotide sequence ID" value="XM_029367417.1"/>
</dbReference>
<evidence type="ECO:0000313" key="11">
    <source>
        <dbReference type="EMBL" id="RNF27284.1"/>
    </source>
</evidence>
<gene>
    <name evidence="11" type="ORF">Tco025E_00475</name>
</gene>
<dbReference type="GO" id="GO:0016020">
    <property type="term" value="C:membrane"/>
    <property type="evidence" value="ECO:0007669"/>
    <property type="project" value="UniProtKB-SubCell"/>
</dbReference>
<dbReference type="InterPro" id="IPR003439">
    <property type="entry name" value="ABC_transporter-like_ATP-bd"/>
</dbReference>
<evidence type="ECO:0000256" key="8">
    <source>
        <dbReference type="SAM" id="Phobius"/>
    </source>
</evidence>
<dbReference type="AlphaFoldDB" id="A0A3R7NUK0"/>
<evidence type="ECO:0000256" key="1">
    <source>
        <dbReference type="ARBA" id="ARBA00004141"/>
    </source>
</evidence>
<dbReference type="InterPro" id="IPR027417">
    <property type="entry name" value="P-loop_NTPase"/>
</dbReference>
<dbReference type="Gene3D" id="3.40.50.300">
    <property type="entry name" value="P-loop containing nucleotide triphosphate hydrolases"/>
    <property type="match status" value="1"/>
</dbReference>
<feature type="domain" description="ABC transporter" evidence="9">
    <location>
        <begin position="420"/>
        <end position="633"/>
    </location>
</feature>
<dbReference type="InterPro" id="IPR036640">
    <property type="entry name" value="ABC1_TM_sf"/>
</dbReference>
<dbReference type="Pfam" id="PF00664">
    <property type="entry name" value="ABC_membrane"/>
    <property type="match status" value="1"/>
</dbReference>
<dbReference type="SUPFAM" id="SSF52540">
    <property type="entry name" value="P-loop containing nucleoside triphosphate hydrolases"/>
    <property type="match status" value="1"/>
</dbReference>
<dbReference type="InterPro" id="IPR017871">
    <property type="entry name" value="ABC_transporter-like_CS"/>
</dbReference>
<dbReference type="PANTHER" id="PTHR43394">
    <property type="entry name" value="ATP-DEPENDENT PERMEASE MDL1, MITOCHONDRIAL"/>
    <property type="match status" value="1"/>
</dbReference>
<keyword evidence="2 8" id="KW-0812">Transmembrane</keyword>
<dbReference type="InterPro" id="IPR011527">
    <property type="entry name" value="ABC1_TM_dom"/>
</dbReference>
<comment type="subcellular location">
    <subcellularLocation>
        <location evidence="1">Membrane</location>
        <topology evidence="1">Multi-pass membrane protein</topology>
    </subcellularLocation>
</comment>
<keyword evidence="6 8" id="KW-0472">Membrane</keyword>
<dbReference type="Gene3D" id="1.20.1560.10">
    <property type="entry name" value="ABC transporter type 1, transmembrane domain"/>
    <property type="match status" value="1"/>
</dbReference>
<keyword evidence="11" id="KW-0378">Hydrolase</keyword>
<feature type="coiled-coil region" evidence="7">
    <location>
        <begin position="198"/>
        <end position="225"/>
    </location>
</feature>
<comment type="caution">
    <text evidence="11">The sequence shown here is derived from an EMBL/GenBank/DDBJ whole genome shotgun (WGS) entry which is preliminary data.</text>
</comment>
<dbReference type="InterPro" id="IPR003593">
    <property type="entry name" value="AAA+_ATPase"/>
</dbReference>
<evidence type="ECO:0000256" key="3">
    <source>
        <dbReference type="ARBA" id="ARBA00022741"/>
    </source>
</evidence>
<keyword evidence="5 8" id="KW-1133">Transmembrane helix</keyword>
<organism evidence="11 12">
    <name type="scientific">Trypanosoma conorhini</name>
    <dbReference type="NCBI Taxonomy" id="83891"/>
    <lineage>
        <taxon>Eukaryota</taxon>
        <taxon>Discoba</taxon>
        <taxon>Euglenozoa</taxon>
        <taxon>Kinetoplastea</taxon>
        <taxon>Metakinetoplastina</taxon>
        <taxon>Trypanosomatida</taxon>
        <taxon>Trypanosomatidae</taxon>
        <taxon>Trypanosoma</taxon>
    </lineage>
</organism>
<dbReference type="GO" id="GO:0016887">
    <property type="term" value="F:ATP hydrolysis activity"/>
    <property type="evidence" value="ECO:0007669"/>
    <property type="project" value="InterPro"/>
</dbReference>
<dbReference type="EC" id="3.6.1.3" evidence="11"/>
<dbReference type="PROSITE" id="PS50893">
    <property type="entry name" value="ABC_TRANSPORTER_2"/>
    <property type="match status" value="1"/>
</dbReference>
<keyword evidence="7" id="KW-0175">Coiled coil</keyword>
<dbReference type="EMBL" id="MKKU01000010">
    <property type="protein sequence ID" value="RNF27284.1"/>
    <property type="molecule type" value="Genomic_DNA"/>
</dbReference>
<dbReference type="SMART" id="SM00382">
    <property type="entry name" value="AAA"/>
    <property type="match status" value="1"/>
</dbReference>
<feature type="domain" description="ABC transmembrane type-1" evidence="10">
    <location>
        <begin position="27"/>
        <end position="317"/>
    </location>
</feature>
<evidence type="ECO:0000256" key="2">
    <source>
        <dbReference type="ARBA" id="ARBA00022692"/>
    </source>
</evidence>
<dbReference type="Pfam" id="PF00005">
    <property type="entry name" value="ABC_tran"/>
    <property type="match status" value="1"/>
</dbReference>
<protein>
    <submittedName>
        <fullName evidence="11">ABC transporter-like protein</fullName>
        <ecNumber evidence="11">3.6.1.3</ecNumber>
    </submittedName>
</protein>
<dbReference type="PANTHER" id="PTHR43394:SF1">
    <property type="entry name" value="ATP-BINDING CASSETTE SUB-FAMILY B MEMBER 10, MITOCHONDRIAL"/>
    <property type="match status" value="1"/>
</dbReference>
<evidence type="ECO:0000313" key="12">
    <source>
        <dbReference type="Proteomes" id="UP000284403"/>
    </source>
</evidence>
<evidence type="ECO:0000259" key="9">
    <source>
        <dbReference type="PROSITE" id="PS50893"/>
    </source>
</evidence>
<dbReference type="SUPFAM" id="SSF90123">
    <property type="entry name" value="ABC transporter transmembrane region"/>
    <property type="match status" value="1"/>
</dbReference>
<dbReference type="OrthoDB" id="6500128at2759"/>
<keyword evidence="12" id="KW-1185">Reference proteome</keyword>
<dbReference type="GO" id="GO:0005524">
    <property type="term" value="F:ATP binding"/>
    <property type="evidence" value="ECO:0007669"/>
    <property type="project" value="UniProtKB-KW"/>
</dbReference>
<dbReference type="InterPro" id="IPR039421">
    <property type="entry name" value="Type_1_exporter"/>
</dbReference>
<evidence type="ECO:0000256" key="6">
    <source>
        <dbReference type="ARBA" id="ARBA00023136"/>
    </source>
</evidence>
<sequence>MAVPVLGSDGVLLFALHFWRPHVNIILLAAFFVLLSTGLSICIPQLAREVATFNGGNSTEAVQGDWFLSSVSIPAPASLVGRCVAMAAVVVAYHATSFLGHKSAYTAGLRIHNTILEIVLVAVLATPHLDRIALVSPAKLSQIILSSAKTSADVVGALLTDVLSSLCATVFLLGMLLHMSVKLTVTIVLMLASSQLALRQLHRHNQNCKKELSLAESDVQALATNALQRSATIRVFNAESVILGGLEKRLQRLHEVNLDVITVIHGQAGLSSAVMGLLFVLVLGATNTYRQRGELDMIDIAMYYMLLFQFINRLQGIQHDCHRTHVLLESLGSLRQLLTWYDVEHVVWKRLADCSCRRSPPITVKVSSTQLKKELAAAEGTGTGIELDGVTYVYPEVPAFLLDPSEAKAKEKRADSMNGIHSHVLMPPPSAASNGVHDVNLTIPAGSITAIYGPSGSGKSTCLRLLAGLIQPHKGQVKTHAKLALLEQEQAILFGSIADNILMVDTSRLSRQERAKARDEVNTAMRRSGCDRYVKSPFQTLIHSPDKAQFSGGQLQRICMARLYARTECTLLLLDEPTTGLDAKSVETLIETLKVLNSVHKKTIVFATHDKRLQKMAHRTIDISLEEKKTIAT</sequence>
<evidence type="ECO:0000256" key="5">
    <source>
        <dbReference type="ARBA" id="ARBA00022989"/>
    </source>
</evidence>
<feature type="transmembrane region" description="Helical" evidence="8">
    <location>
        <begin position="25"/>
        <end position="46"/>
    </location>
</feature>
<name>A0A3R7NUK0_9TRYP</name>
<dbReference type="GeneID" id="40314086"/>
<keyword evidence="4" id="KW-0067">ATP-binding</keyword>
<evidence type="ECO:0000256" key="4">
    <source>
        <dbReference type="ARBA" id="ARBA00022840"/>
    </source>
</evidence>
<dbReference type="GO" id="GO:0015421">
    <property type="term" value="F:ABC-type oligopeptide transporter activity"/>
    <property type="evidence" value="ECO:0007669"/>
    <property type="project" value="TreeGrafter"/>
</dbReference>